<dbReference type="AlphaFoldDB" id="A0A5C4VWA5"/>
<keyword evidence="2" id="KW-1185">Reference proteome</keyword>
<dbReference type="OrthoDB" id="3779408at2"/>
<reference evidence="1 2" key="1">
    <citation type="journal article" date="2016" name="Int. J. Syst. Evol. Microbiol.">
        <title>Nocardioides albidus sp. nov., an actinobacterium isolated from garden soil.</title>
        <authorList>
            <person name="Singh H."/>
            <person name="Du J."/>
            <person name="Trinh H."/>
            <person name="Won K."/>
            <person name="Yang J.E."/>
            <person name="Yin C."/>
            <person name="Kook M."/>
            <person name="Yi T.H."/>
        </authorList>
    </citation>
    <scope>NUCLEOTIDE SEQUENCE [LARGE SCALE GENOMIC DNA]</scope>
    <source>
        <strain evidence="1 2">CCTCC AB 2015297</strain>
    </source>
</reference>
<dbReference type="SUPFAM" id="SSF69304">
    <property type="entry name" value="Tricorn protease N-terminal domain"/>
    <property type="match status" value="1"/>
</dbReference>
<evidence type="ECO:0000313" key="1">
    <source>
        <dbReference type="EMBL" id="TNM39539.1"/>
    </source>
</evidence>
<name>A0A5C4VWA5_9ACTN</name>
<gene>
    <name evidence="1" type="ORF">FHP29_11675</name>
</gene>
<dbReference type="Proteomes" id="UP000313231">
    <property type="component" value="Unassembled WGS sequence"/>
</dbReference>
<evidence type="ECO:0000313" key="2">
    <source>
        <dbReference type="Proteomes" id="UP000313231"/>
    </source>
</evidence>
<organism evidence="1 2">
    <name type="scientific">Nocardioides albidus</name>
    <dbReference type="NCBI Taxonomy" id="1517589"/>
    <lineage>
        <taxon>Bacteria</taxon>
        <taxon>Bacillati</taxon>
        <taxon>Actinomycetota</taxon>
        <taxon>Actinomycetes</taxon>
        <taxon>Propionibacteriales</taxon>
        <taxon>Nocardioidaceae</taxon>
        <taxon>Nocardioides</taxon>
    </lineage>
</organism>
<protein>
    <recommendedName>
        <fullName evidence="3">WD40 repeat domain-containing protein</fullName>
    </recommendedName>
</protein>
<evidence type="ECO:0008006" key="3">
    <source>
        <dbReference type="Google" id="ProtNLM"/>
    </source>
</evidence>
<dbReference type="RefSeq" id="WP_139623030.1">
    <property type="nucleotide sequence ID" value="NZ_VDMP01000024.1"/>
</dbReference>
<sequence>MRRISLPFLMVAIAICAGCDSGSSSESVAWQHSEDPVTTAGIAFAVGSVAHLPDDEIDVGVPIATIVVAGDGVYFTEDEDPDDDTLPTSGEQELLFAGRDGDVVRTGVEVLVGTTRASPDGRYLAALDMESGEEDAFGTPQAALVVWDLAEGKEIIRSTDATGDPAEDDFADLYPELEMQISTITDDGLTLRAAGIWTYDFATGKAQEIGIGDLPPRPTSSLVNPDSPWRIDHEGTGQLLLGPDGAQVAPQADSTRLELRAWLDQDTAYGLLRGAQTEVMTCDVPSGRCEALAGTAGERVVLPNGLPISGFDLRPPQQ</sequence>
<accession>A0A5C4VWA5</accession>
<dbReference type="EMBL" id="VDMP01000024">
    <property type="protein sequence ID" value="TNM39539.1"/>
    <property type="molecule type" value="Genomic_DNA"/>
</dbReference>
<comment type="caution">
    <text evidence="1">The sequence shown here is derived from an EMBL/GenBank/DDBJ whole genome shotgun (WGS) entry which is preliminary data.</text>
</comment>
<proteinExistence type="predicted"/>